<evidence type="ECO:0000256" key="8">
    <source>
        <dbReference type="ARBA" id="ARBA00023002"/>
    </source>
</evidence>
<dbReference type="InterPro" id="IPR001100">
    <property type="entry name" value="Pyr_nuc-diS_OxRdtase"/>
</dbReference>
<feature type="binding site" evidence="14">
    <location>
        <position position="204"/>
    </location>
    <ligand>
        <name>NAD(+)</name>
        <dbReference type="ChEBI" id="CHEBI:57540"/>
    </ligand>
</feature>
<reference evidence="19 20" key="1">
    <citation type="submission" date="2017-03" db="EMBL/GenBank/DDBJ databases">
        <title>Draft Genome sequence of Marispirochaeta sp. strain JC444.</title>
        <authorList>
            <person name="Shivani Y."/>
            <person name="Subhash Y."/>
            <person name="Sasikala C."/>
            <person name="Ramana C."/>
        </authorList>
    </citation>
    <scope>NUCLEOTIDE SEQUENCE [LARGE SCALE GENOMIC DNA]</scope>
    <source>
        <strain evidence="19 20">JC444</strain>
    </source>
</reference>
<proteinExistence type="inferred from homology"/>
<dbReference type="PIRSF" id="PIRSF000350">
    <property type="entry name" value="Mercury_reductase_MerA"/>
    <property type="match status" value="1"/>
</dbReference>
<dbReference type="SUPFAM" id="SSF55424">
    <property type="entry name" value="FAD/NAD-linked reductases, dimerisation (C-terminal) domain"/>
    <property type="match status" value="1"/>
</dbReference>
<feature type="binding site" evidence="14">
    <location>
        <position position="312"/>
    </location>
    <ligand>
        <name>FAD</name>
        <dbReference type="ChEBI" id="CHEBI:57692"/>
    </ligand>
</feature>
<dbReference type="PROSITE" id="PS00076">
    <property type="entry name" value="PYRIDINE_REDOX_1"/>
    <property type="match status" value="1"/>
</dbReference>
<evidence type="ECO:0000256" key="4">
    <source>
        <dbReference type="ARBA" id="ARBA00016961"/>
    </source>
</evidence>
<dbReference type="NCBIfam" id="TIGR01350">
    <property type="entry name" value="lipoamide_DH"/>
    <property type="match status" value="1"/>
</dbReference>
<evidence type="ECO:0000256" key="16">
    <source>
        <dbReference type="RuleBase" id="RU003692"/>
    </source>
</evidence>
<sequence>MSEISTDLAILGAGPGGYVAAIRAAQLGLKVTIIEKEKLGGVCLNIGCIPSKALIHQAEIFRHAREAEALGIKLDLSGFDYGRVFKKSRSAADRLSKGVGFLMKKNEIQVVNGTGTILEPGLIEVTGAENKKTQVKAKNIIIATGSRPRSIPGFDFNEKTVLSSTGALMLEELPKRLVILGAGAIGCEFAHIMSSFGTEVTLVEMLDQILPAEDPDASKVLAADFKKRKIAIHVKTRALGYKETKEGLSIELEGPEGKKNTITADKLLVVTGRVPNTGEIGLENLGIASEKGFIPVGDFYQTTVPHVYAIGDVVSTPLLAHVASKEGEIAVEHIAGHSPAPGIDPNLIPSAVYTEPEIASFGLTKDKAILKGFSAAETSFPYRGAGKAVATEAAEGMVKIVYDTGSKEILGAHITGSRATEILHEVLLAKSSELLPEDVASMIHAHPTLSETVMESMKMIEGAAIHI</sequence>
<dbReference type="InterPro" id="IPR006258">
    <property type="entry name" value="Lipoamide_DH"/>
</dbReference>
<evidence type="ECO:0000256" key="2">
    <source>
        <dbReference type="ARBA" id="ARBA00007532"/>
    </source>
</evidence>
<comment type="catalytic activity">
    <reaction evidence="12 16">
        <text>N(6)-[(R)-dihydrolipoyl]-L-lysyl-[protein] + NAD(+) = N(6)-[(R)-lipoyl]-L-lysyl-[protein] + NADH + H(+)</text>
        <dbReference type="Rhea" id="RHEA:15045"/>
        <dbReference type="Rhea" id="RHEA-COMP:10474"/>
        <dbReference type="Rhea" id="RHEA-COMP:10475"/>
        <dbReference type="ChEBI" id="CHEBI:15378"/>
        <dbReference type="ChEBI" id="CHEBI:57540"/>
        <dbReference type="ChEBI" id="CHEBI:57945"/>
        <dbReference type="ChEBI" id="CHEBI:83099"/>
        <dbReference type="ChEBI" id="CHEBI:83100"/>
        <dbReference type="EC" id="1.8.1.4"/>
    </reaction>
</comment>
<feature type="domain" description="Pyridine nucleotide-disulphide oxidoreductase dimerisation" evidence="17">
    <location>
        <begin position="348"/>
        <end position="456"/>
    </location>
</feature>
<feature type="binding site" evidence="14">
    <location>
        <begin position="144"/>
        <end position="146"/>
    </location>
    <ligand>
        <name>FAD</name>
        <dbReference type="ChEBI" id="CHEBI:57692"/>
    </ligand>
</feature>
<feature type="domain" description="FAD/NAD(P)-binding" evidence="18">
    <location>
        <begin position="7"/>
        <end position="327"/>
    </location>
</feature>
<dbReference type="GO" id="GO:0005737">
    <property type="term" value="C:cytoplasm"/>
    <property type="evidence" value="ECO:0007669"/>
    <property type="project" value="UniProtKB-SubCell"/>
</dbReference>
<dbReference type="InterPro" id="IPR036188">
    <property type="entry name" value="FAD/NAD-bd_sf"/>
</dbReference>
<dbReference type="Pfam" id="PF07992">
    <property type="entry name" value="Pyr_redox_2"/>
    <property type="match status" value="1"/>
</dbReference>
<feature type="binding site" evidence="14">
    <location>
        <begin position="181"/>
        <end position="188"/>
    </location>
    <ligand>
        <name>NAD(+)</name>
        <dbReference type="ChEBI" id="CHEBI:57540"/>
    </ligand>
</feature>
<dbReference type="Gene3D" id="3.50.50.60">
    <property type="entry name" value="FAD/NAD(P)-binding domain"/>
    <property type="match status" value="2"/>
</dbReference>
<feature type="binding site" evidence="14">
    <location>
        <position position="52"/>
    </location>
    <ligand>
        <name>FAD</name>
        <dbReference type="ChEBI" id="CHEBI:57692"/>
    </ligand>
</feature>
<name>A0A1Y1RZH7_9SPIO</name>
<evidence type="ECO:0000256" key="15">
    <source>
        <dbReference type="PIRSR" id="PIRSR000350-4"/>
    </source>
</evidence>
<dbReference type="GO" id="GO:0050660">
    <property type="term" value="F:flavin adenine dinucleotide binding"/>
    <property type="evidence" value="ECO:0007669"/>
    <property type="project" value="InterPro"/>
</dbReference>
<dbReference type="FunFam" id="3.30.390.30:FF:000001">
    <property type="entry name" value="Dihydrolipoyl dehydrogenase"/>
    <property type="match status" value="1"/>
</dbReference>
<dbReference type="InterPro" id="IPR012999">
    <property type="entry name" value="Pyr_OxRdtase_I_AS"/>
</dbReference>
<evidence type="ECO:0000259" key="17">
    <source>
        <dbReference type="Pfam" id="PF02852"/>
    </source>
</evidence>
<dbReference type="AlphaFoldDB" id="A0A1Y1RZH7"/>
<dbReference type="STRING" id="1963862.B4O97_09160"/>
<feature type="binding site" evidence="14">
    <location>
        <position position="272"/>
    </location>
    <ligand>
        <name>NAD(+)</name>
        <dbReference type="ChEBI" id="CHEBI:57540"/>
    </ligand>
</feature>
<dbReference type="PRINTS" id="PR00368">
    <property type="entry name" value="FADPNR"/>
</dbReference>
<dbReference type="Proteomes" id="UP000192343">
    <property type="component" value="Unassembled WGS sequence"/>
</dbReference>
<dbReference type="InterPro" id="IPR016156">
    <property type="entry name" value="FAD/NAD-linked_Rdtase_dimer_sf"/>
</dbReference>
<keyword evidence="8 16" id="KW-0560">Oxidoreductase</keyword>
<evidence type="ECO:0000256" key="3">
    <source>
        <dbReference type="ARBA" id="ARBA00012608"/>
    </source>
</evidence>
<comment type="subcellular location">
    <subcellularLocation>
        <location evidence="1">Cytoplasm</location>
    </subcellularLocation>
</comment>
<evidence type="ECO:0000256" key="11">
    <source>
        <dbReference type="ARBA" id="ARBA00023284"/>
    </source>
</evidence>
<keyword evidence="20" id="KW-1185">Reference proteome</keyword>
<dbReference type="Pfam" id="PF02852">
    <property type="entry name" value="Pyr_redox_dim"/>
    <property type="match status" value="1"/>
</dbReference>
<evidence type="ECO:0000259" key="18">
    <source>
        <dbReference type="Pfam" id="PF07992"/>
    </source>
</evidence>
<evidence type="ECO:0000256" key="12">
    <source>
        <dbReference type="ARBA" id="ARBA00049187"/>
    </source>
</evidence>
<feature type="disulfide bond" description="Redox-active" evidence="15">
    <location>
        <begin position="43"/>
        <end position="48"/>
    </location>
</feature>
<evidence type="ECO:0000256" key="6">
    <source>
        <dbReference type="ARBA" id="ARBA00022630"/>
    </source>
</evidence>
<dbReference type="InterPro" id="IPR023753">
    <property type="entry name" value="FAD/NAD-binding_dom"/>
</dbReference>
<dbReference type="InterPro" id="IPR050151">
    <property type="entry name" value="Class-I_Pyr_Nuc-Dis_Oxidored"/>
</dbReference>
<keyword evidence="9 14" id="KW-0520">NAD</keyword>
<dbReference type="RefSeq" id="WP_083050246.1">
    <property type="nucleotide sequence ID" value="NZ_MWQY01000009.1"/>
</dbReference>
<keyword evidence="10" id="KW-1015">Disulfide bond</keyword>
<evidence type="ECO:0000256" key="5">
    <source>
        <dbReference type="ARBA" id="ARBA00022490"/>
    </source>
</evidence>
<dbReference type="PANTHER" id="PTHR22912:SF217">
    <property type="entry name" value="DIHYDROLIPOYL DEHYDROGENASE"/>
    <property type="match status" value="1"/>
</dbReference>
<keyword evidence="6 16" id="KW-0285">Flavoprotein</keyword>
<dbReference type="PRINTS" id="PR00411">
    <property type="entry name" value="PNDRDTASEI"/>
</dbReference>
<evidence type="ECO:0000256" key="9">
    <source>
        <dbReference type="ARBA" id="ARBA00023027"/>
    </source>
</evidence>
<dbReference type="PANTHER" id="PTHR22912">
    <property type="entry name" value="DISULFIDE OXIDOREDUCTASE"/>
    <property type="match status" value="1"/>
</dbReference>
<dbReference type="GO" id="GO:0006103">
    <property type="term" value="P:2-oxoglutarate metabolic process"/>
    <property type="evidence" value="ECO:0007669"/>
    <property type="project" value="TreeGrafter"/>
</dbReference>
<gene>
    <name evidence="19" type="ORF">B4O97_09160</name>
</gene>
<protein>
    <recommendedName>
        <fullName evidence="4 16">Dihydrolipoyl dehydrogenase</fullName>
        <ecNumber evidence="3 16">1.8.1.4</ecNumber>
    </recommendedName>
</protein>
<feature type="binding site" evidence="14">
    <location>
        <position position="115"/>
    </location>
    <ligand>
        <name>FAD</name>
        <dbReference type="ChEBI" id="CHEBI:57692"/>
    </ligand>
</feature>
<evidence type="ECO:0000256" key="1">
    <source>
        <dbReference type="ARBA" id="ARBA00004496"/>
    </source>
</evidence>
<evidence type="ECO:0000313" key="19">
    <source>
        <dbReference type="EMBL" id="ORC35333.1"/>
    </source>
</evidence>
<comment type="similarity">
    <text evidence="2 16">Belongs to the class-I pyridine nucleotide-disulfide oxidoreductase family.</text>
</comment>
<comment type="cofactor">
    <cofactor evidence="14 16">
        <name>FAD</name>
        <dbReference type="ChEBI" id="CHEBI:57692"/>
    </cofactor>
    <text evidence="14 16">Binds 1 FAD per subunit.</text>
</comment>
<dbReference type="Gene3D" id="3.30.390.30">
    <property type="match status" value="1"/>
</dbReference>
<dbReference type="InterPro" id="IPR004099">
    <property type="entry name" value="Pyr_nucl-diS_OxRdtase_dimer"/>
</dbReference>
<evidence type="ECO:0000313" key="20">
    <source>
        <dbReference type="Proteomes" id="UP000192343"/>
    </source>
</evidence>
<keyword evidence="11 16" id="KW-0676">Redox-active center</keyword>
<accession>A0A1Y1RZH7</accession>
<comment type="caution">
    <text evidence="19">The sequence shown here is derived from an EMBL/GenBank/DDBJ whole genome shotgun (WGS) entry which is preliminary data.</text>
</comment>
<keyword evidence="7 14" id="KW-0274">FAD</keyword>
<dbReference type="GO" id="GO:0004148">
    <property type="term" value="F:dihydrolipoyl dehydrogenase (NADH) activity"/>
    <property type="evidence" value="ECO:0007669"/>
    <property type="project" value="UniProtKB-EC"/>
</dbReference>
<organism evidence="19 20">
    <name type="scientific">Marispirochaeta aestuarii</name>
    <dbReference type="NCBI Taxonomy" id="1963862"/>
    <lineage>
        <taxon>Bacteria</taxon>
        <taxon>Pseudomonadati</taxon>
        <taxon>Spirochaetota</taxon>
        <taxon>Spirochaetia</taxon>
        <taxon>Spirochaetales</taxon>
        <taxon>Spirochaetaceae</taxon>
        <taxon>Marispirochaeta</taxon>
    </lineage>
</organism>
<dbReference type="EC" id="1.8.1.4" evidence="3 16"/>
<evidence type="ECO:0000256" key="7">
    <source>
        <dbReference type="ARBA" id="ARBA00022827"/>
    </source>
</evidence>
<dbReference type="SUPFAM" id="SSF51905">
    <property type="entry name" value="FAD/NAD(P)-binding domain"/>
    <property type="match status" value="1"/>
</dbReference>
<comment type="miscellaneous">
    <text evidence="16">The active site is a redox-active disulfide bond.</text>
</comment>
<evidence type="ECO:0000256" key="10">
    <source>
        <dbReference type="ARBA" id="ARBA00023157"/>
    </source>
</evidence>
<dbReference type="EMBL" id="MWQY01000009">
    <property type="protein sequence ID" value="ORC35333.1"/>
    <property type="molecule type" value="Genomic_DNA"/>
</dbReference>
<evidence type="ECO:0000256" key="13">
    <source>
        <dbReference type="PIRSR" id="PIRSR000350-2"/>
    </source>
</evidence>
<keyword evidence="14" id="KW-0547">Nucleotide-binding</keyword>
<feature type="active site" description="Proton acceptor" evidence="13">
    <location>
        <position position="446"/>
    </location>
</feature>
<keyword evidence="5" id="KW-0963">Cytoplasm</keyword>
<evidence type="ECO:0000256" key="14">
    <source>
        <dbReference type="PIRSR" id="PIRSR000350-3"/>
    </source>
</evidence>
<dbReference type="OrthoDB" id="9807946at2"/>